<evidence type="ECO:0000259" key="2">
    <source>
        <dbReference type="PROSITE" id="PS50158"/>
    </source>
</evidence>
<keyword evidence="1" id="KW-0863">Zinc-finger</keyword>
<reference evidence="3 4" key="1">
    <citation type="journal article" date="2021" name="Plant Biotechnol. J.">
        <title>Multi-omics assisted identification of the key and species-specific regulatory components of drought-tolerant mechanisms in Gossypium stocksii.</title>
        <authorList>
            <person name="Yu D."/>
            <person name="Ke L."/>
            <person name="Zhang D."/>
            <person name="Wu Y."/>
            <person name="Sun Y."/>
            <person name="Mei J."/>
            <person name="Sun J."/>
            <person name="Sun Y."/>
        </authorList>
    </citation>
    <scope>NUCLEOTIDE SEQUENCE [LARGE SCALE GENOMIC DNA]</scope>
    <source>
        <strain evidence="4">cv. E1</strain>
        <tissue evidence="3">Leaf</tissue>
    </source>
</reference>
<dbReference type="InterPro" id="IPR001878">
    <property type="entry name" value="Znf_CCHC"/>
</dbReference>
<dbReference type="GO" id="GO:0008270">
    <property type="term" value="F:zinc ion binding"/>
    <property type="evidence" value="ECO:0007669"/>
    <property type="project" value="UniProtKB-KW"/>
</dbReference>
<dbReference type="InterPro" id="IPR040256">
    <property type="entry name" value="At4g02000-like"/>
</dbReference>
<dbReference type="PROSITE" id="PS50158">
    <property type="entry name" value="ZF_CCHC"/>
    <property type="match status" value="1"/>
</dbReference>
<protein>
    <recommendedName>
        <fullName evidence="2">CCHC-type domain-containing protein</fullName>
    </recommendedName>
</protein>
<evidence type="ECO:0000313" key="3">
    <source>
        <dbReference type="EMBL" id="KAH1047050.1"/>
    </source>
</evidence>
<name>A0A9D3UKI3_9ROSI</name>
<dbReference type="PANTHER" id="PTHR31286">
    <property type="entry name" value="GLYCINE-RICH CELL WALL STRUCTURAL PROTEIN 1.8-LIKE"/>
    <property type="match status" value="1"/>
</dbReference>
<evidence type="ECO:0000256" key="1">
    <source>
        <dbReference type="PROSITE-ProRule" id="PRU00047"/>
    </source>
</evidence>
<gene>
    <name evidence="3" type="ORF">J1N35_037834</name>
</gene>
<dbReference type="OrthoDB" id="966987at2759"/>
<dbReference type="GO" id="GO:0003676">
    <property type="term" value="F:nucleic acid binding"/>
    <property type="evidence" value="ECO:0007669"/>
    <property type="project" value="InterPro"/>
</dbReference>
<keyword evidence="1" id="KW-0862">Zinc</keyword>
<dbReference type="EMBL" id="JAIQCV010000011">
    <property type="protein sequence ID" value="KAH1047050.1"/>
    <property type="molecule type" value="Genomic_DNA"/>
</dbReference>
<sequence length="179" mass="20557">MLEEDLEIVLEGRPRLFRKYLILFDRLSKPIECEQIRLISSPYWIKITSCPPEFDKKDLLHAIGGTFGGIIRSEIDGEICRLRVNMDVQKPLRRGIFVSSDNVVKFWISFKYEKLLIFCFGCGRLGHALNDCLKLSPAEKSKVRDDPLYTIALKAESNLVGKESIKLNEYAKKMGSQRS</sequence>
<evidence type="ECO:0000313" key="4">
    <source>
        <dbReference type="Proteomes" id="UP000828251"/>
    </source>
</evidence>
<organism evidence="3 4">
    <name type="scientific">Gossypium stocksii</name>
    <dbReference type="NCBI Taxonomy" id="47602"/>
    <lineage>
        <taxon>Eukaryota</taxon>
        <taxon>Viridiplantae</taxon>
        <taxon>Streptophyta</taxon>
        <taxon>Embryophyta</taxon>
        <taxon>Tracheophyta</taxon>
        <taxon>Spermatophyta</taxon>
        <taxon>Magnoliopsida</taxon>
        <taxon>eudicotyledons</taxon>
        <taxon>Gunneridae</taxon>
        <taxon>Pentapetalae</taxon>
        <taxon>rosids</taxon>
        <taxon>malvids</taxon>
        <taxon>Malvales</taxon>
        <taxon>Malvaceae</taxon>
        <taxon>Malvoideae</taxon>
        <taxon>Gossypium</taxon>
    </lineage>
</organism>
<keyword evidence="4" id="KW-1185">Reference proteome</keyword>
<accession>A0A9D3UKI3</accession>
<comment type="caution">
    <text evidence="3">The sequence shown here is derived from an EMBL/GenBank/DDBJ whole genome shotgun (WGS) entry which is preliminary data.</text>
</comment>
<dbReference type="Proteomes" id="UP000828251">
    <property type="component" value="Unassembled WGS sequence"/>
</dbReference>
<feature type="domain" description="CCHC-type" evidence="2">
    <location>
        <begin position="119"/>
        <end position="132"/>
    </location>
</feature>
<dbReference type="PANTHER" id="PTHR31286:SF167">
    <property type="entry name" value="OS09G0268800 PROTEIN"/>
    <property type="match status" value="1"/>
</dbReference>
<proteinExistence type="predicted"/>
<dbReference type="Pfam" id="PF14392">
    <property type="entry name" value="zf-CCHC_4"/>
    <property type="match status" value="1"/>
</dbReference>
<keyword evidence="1" id="KW-0479">Metal-binding</keyword>
<dbReference type="AlphaFoldDB" id="A0A9D3UKI3"/>
<dbReference type="InterPro" id="IPR025836">
    <property type="entry name" value="Zn_knuckle_CX2CX4HX4C"/>
</dbReference>